<evidence type="ECO:0000256" key="2">
    <source>
        <dbReference type="ARBA" id="ARBA00022741"/>
    </source>
</evidence>
<dbReference type="PROSITE" id="PS51192">
    <property type="entry name" value="HELICASE_ATP_BIND_1"/>
    <property type="match status" value="1"/>
</dbReference>
<dbReference type="GO" id="GO:0016787">
    <property type="term" value="F:hydrolase activity"/>
    <property type="evidence" value="ECO:0007669"/>
    <property type="project" value="UniProtKB-KW"/>
</dbReference>
<dbReference type="InterPro" id="IPR052583">
    <property type="entry name" value="ATP-helicase/E3_Ub-Ligase"/>
</dbReference>
<evidence type="ECO:0000313" key="14">
    <source>
        <dbReference type="Proteomes" id="UP000053259"/>
    </source>
</evidence>
<dbReference type="InterPro" id="IPR000330">
    <property type="entry name" value="SNF2_N"/>
</dbReference>
<gene>
    <name evidence="13" type="ORF">PV09_07100</name>
</gene>
<keyword evidence="6" id="KW-0067">ATP-binding</keyword>
<dbReference type="Proteomes" id="UP000053259">
    <property type="component" value="Unassembled WGS sequence"/>
</dbReference>
<dbReference type="InterPro" id="IPR059033">
    <property type="entry name" value="C144_05_dom"/>
</dbReference>
<dbReference type="GeneID" id="27315073"/>
<accession>A0A0D2A4D3</accession>
<dbReference type="InterPro" id="IPR013083">
    <property type="entry name" value="Znf_RING/FYVE/PHD"/>
</dbReference>
<dbReference type="GO" id="GO:0008270">
    <property type="term" value="F:zinc ion binding"/>
    <property type="evidence" value="ECO:0007669"/>
    <property type="project" value="UniProtKB-KW"/>
</dbReference>
<dbReference type="VEuPathDB" id="FungiDB:PV09_07100"/>
<dbReference type="SMART" id="SM00487">
    <property type="entry name" value="DEXDc"/>
    <property type="match status" value="1"/>
</dbReference>
<keyword evidence="14" id="KW-1185">Reference proteome</keyword>
<evidence type="ECO:0000256" key="4">
    <source>
        <dbReference type="ARBA" id="ARBA00022801"/>
    </source>
</evidence>
<dbReference type="InterPro" id="IPR017907">
    <property type="entry name" value="Znf_RING_CS"/>
</dbReference>
<feature type="domain" description="RING-type" evidence="10">
    <location>
        <begin position="1130"/>
        <end position="1168"/>
    </location>
</feature>
<dbReference type="Pfam" id="PF00271">
    <property type="entry name" value="Helicase_C"/>
    <property type="match status" value="1"/>
</dbReference>
<dbReference type="EMBL" id="KN847555">
    <property type="protein sequence ID" value="KIW01325.1"/>
    <property type="molecule type" value="Genomic_DNA"/>
</dbReference>
<dbReference type="InParanoid" id="A0A0D2A4D3"/>
<keyword evidence="8" id="KW-0175">Coiled coil</keyword>
<feature type="region of interest" description="Disordered" evidence="9">
    <location>
        <begin position="1183"/>
        <end position="1214"/>
    </location>
</feature>
<dbReference type="PANTHER" id="PTHR45865">
    <property type="entry name" value="E3 UBIQUITIN-PROTEIN LIGASE SHPRH FAMILY MEMBER"/>
    <property type="match status" value="1"/>
</dbReference>
<evidence type="ECO:0000256" key="7">
    <source>
        <dbReference type="PROSITE-ProRule" id="PRU00175"/>
    </source>
</evidence>
<dbReference type="Pfam" id="PF00097">
    <property type="entry name" value="zf-C3HC4"/>
    <property type="match status" value="1"/>
</dbReference>
<dbReference type="PROSITE" id="PS51194">
    <property type="entry name" value="HELICASE_CTER"/>
    <property type="match status" value="1"/>
</dbReference>
<dbReference type="OrthoDB" id="5330228at2759"/>
<keyword evidence="4" id="KW-0378">Hydrolase</keyword>
<dbReference type="GO" id="GO:0006974">
    <property type="term" value="P:DNA damage response"/>
    <property type="evidence" value="ECO:0007669"/>
    <property type="project" value="TreeGrafter"/>
</dbReference>
<dbReference type="STRING" id="253628.A0A0D2A4D3"/>
<sequence>MDDPWHVYTAVVSGIVTSYTQLFDYLQWPHACDEVGSAAAEPPSKRRKIERTSDLKEDTVDSSSAILLAEQDIYLHFDSNSSAVIDEDPREINITSLTLDSNDTAVITVLPAHPRREKKNEELQLLLYNPSDDLVARLRDICPLPPSLLSNVTPAWSLCRLQPHTESGVLVLRTQIFVAAERSWIDSRQSRGIDALVQKYLPFVGDIVGSRWSPQDFYENVHVPPPHLKTPQYLEKTELTCSLYPFQKRAVQWMLEREGVTPNGCGLVAQPDVQSPDHVLPPSFRAIRDARGDQCYFSNVHRVFIKNKWSLLDYLPELKGGILAEEMGLGKTVELIALTTLHKLPAYLCGKRTGEVTQSPSTLIITPAHILRQWMNEIATHAPHLKVLHYHGLSGQHADNGSASSSHARQTRDITVSQLMEYDVVLTTYNVLAREIHFADKPPDRSMRHAPKYKRRRSPLVLTKWWRVCLDEAQLIESGVSQAATVARLIPRTNAWAVSGTPLKKNVEDLHGLLIFLGYEPFATSKKSWQRIDKATLKQIFSTIALRHNKHKVAHELRLPPQRRVVITMPFTAIEEQNYNQLYGMMCSSLGLNTDGSPAVDDWQPEQYVESMRSWLKRLRETCLHPQVGTQNRRALGRGTGPLRTVNEVLETMIEQNQSELRAQERSLILAQVVRGQIVNNDKSNESRSEAALRLYQEALGKAEVLVEECRKEYATELAKLKELKCAEKRIEYSSSVDSGSDSEDNPEARGRRRRLAALKKQLRSALEALHVCVFFVATSYYQMKEVEKATKETEDTDEFRRLEELEVQHYERAKGIRRELLQPAHKEATVAMFKIKTMQRTKDGIITVTKIPSLSGQGGIENRKILEKFDVLAKILDLQADLINKWREKIIQTLTGPLVDAEEDQEITGEEYEESTKLQDELYVYVMGLRAIISDRQQCISGEANLLMDIELKQAVAHSRSDRENANKGHAVELLYQIVDERKKIRIKPSDGSLQALVSEARSMASALSATTPSGRAAVEASLIEKVLDDVRKVTSTQRETIKALEKELSLFHTCMNSRVEYYRQLQELSDMVAPWKEQLDDELDRSAYEEQASTEDLYLTRLATLKTKQRFLLHLRAESSKENEARICVICTDSFENGVLTVCGHQYCKDCITAWWRNHRTCPECRRVLTRNDVHDITYRPQQLKAKEEQNEASGSTSPSPSRERNTVVERSTTSSIYSNISEETMRQIKSVDLDGSFGTKVDTICRHLLWLRENDPGAKSIIFSQYSDFLEVLATALKYFKISAVSIREHKGIDKFRADPSKECFLLDAKSDSSGLNLVNATHVFLCEPLVNAAIELQAIARVHRIGQMRETTVYMYLISDTVEEAIYDISVSRRLSHLGRASNPSSASQSNSGVQTPVPMQEISLDVVNNFEMQQAPISTLLAKGKGEGELVDVADLWNCLFGKPRQSLGGISGALQTEVNRHLATDAAESRRADSHVAGHQ</sequence>
<name>A0A0D2A4D3_9PEZI</name>
<evidence type="ECO:0000256" key="3">
    <source>
        <dbReference type="ARBA" id="ARBA00022771"/>
    </source>
</evidence>
<protein>
    <recommendedName>
        <fullName evidence="15">RING-type domain-containing protein</fullName>
    </recommendedName>
</protein>
<evidence type="ECO:0000256" key="6">
    <source>
        <dbReference type="ARBA" id="ARBA00022840"/>
    </source>
</evidence>
<feature type="compositionally biased region" description="Polar residues" evidence="9">
    <location>
        <begin position="1194"/>
        <end position="1203"/>
    </location>
</feature>
<dbReference type="PROSITE" id="PS50089">
    <property type="entry name" value="ZF_RING_2"/>
    <property type="match status" value="1"/>
</dbReference>
<dbReference type="CDD" id="cd18070">
    <property type="entry name" value="DEXQc_SHPRH"/>
    <property type="match status" value="1"/>
</dbReference>
<evidence type="ECO:0000256" key="8">
    <source>
        <dbReference type="SAM" id="Coils"/>
    </source>
</evidence>
<dbReference type="FunCoup" id="A0A0D2A4D3">
    <property type="interactions" value="225"/>
</dbReference>
<dbReference type="InterPro" id="IPR018957">
    <property type="entry name" value="Znf_C3HC4_RING-type"/>
</dbReference>
<dbReference type="SUPFAM" id="SSF52540">
    <property type="entry name" value="P-loop containing nucleoside triphosphate hydrolases"/>
    <property type="match status" value="2"/>
</dbReference>
<dbReference type="InterPro" id="IPR049730">
    <property type="entry name" value="SNF2/RAD54-like_C"/>
</dbReference>
<dbReference type="Pfam" id="PF00176">
    <property type="entry name" value="SNF2-rel_dom"/>
    <property type="match status" value="1"/>
</dbReference>
<dbReference type="PANTHER" id="PTHR45865:SF1">
    <property type="entry name" value="E3 UBIQUITIN-PROTEIN LIGASE SHPRH"/>
    <property type="match status" value="1"/>
</dbReference>
<dbReference type="GO" id="GO:0061630">
    <property type="term" value="F:ubiquitin protein ligase activity"/>
    <property type="evidence" value="ECO:0007669"/>
    <property type="project" value="TreeGrafter"/>
</dbReference>
<organism evidence="13 14">
    <name type="scientific">Verruconis gallopava</name>
    <dbReference type="NCBI Taxonomy" id="253628"/>
    <lineage>
        <taxon>Eukaryota</taxon>
        <taxon>Fungi</taxon>
        <taxon>Dikarya</taxon>
        <taxon>Ascomycota</taxon>
        <taxon>Pezizomycotina</taxon>
        <taxon>Dothideomycetes</taxon>
        <taxon>Pleosporomycetidae</taxon>
        <taxon>Venturiales</taxon>
        <taxon>Sympoventuriaceae</taxon>
        <taxon>Verruconis</taxon>
    </lineage>
</organism>
<reference evidence="13 14" key="1">
    <citation type="submission" date="2015-01" db="EMBL/GenBank/DDBJ databases">
        <title>The Genome Sequence of Ochroconis gallopava CBS43764.</title>
        <authorList>
            <consortium name="The Broad Institute Genomics Platform"/>
            <person name="Cuomo C."/>
            <person name="de Hoog S."/>
            <person name="Gorbushina A."/>
            <person name="Stielow B."/>
            <person name="Teixiera M."/>
            <person name="Abouelleil A."/>
            <person name="Chapman S.B."/>
            <person name="Priest M."/>
            <person name="Young S.K."/>
            <person name="Wortman J."/>
            <person name="Nusbaum C."/>
            <person name="Birren B."/>
        </authorList>
    </citation>
    <scope>NUCLEOTIDE SEQUENCE [LARGE SCALE GENOMIC DNA]</scope>
    <source>
        <strain evidence="13 14">CBS 43764</strain>
    </source>
</reference>
<dbReference type="InterPro" id="IPR038718">
    <property type="entry name" value="SNF2-like_sf"/>
</dbReference>
<evidence type="ECO:0000259" key="12">
    <source>
        <dbReference type="PROSITE" id="PS51194"/>
    </source>
</evidence>
<feature type="domain" description="Helicase ATP-binding" evidence="11">
    <location>
        <begin position="312"/>
        <end position="520"/>
    </location>
</feature>
<dbReference type="PROSITE" id="PS00518">
    <property type="entry name" value="ZF_RING_1"/>
    <property type="match status" value="1"/>
</dbReference>
<evidence type="ECO:0000313" key="13">
    <source>
        <dbReference type="EMBL" id="KIW01325.1"/>
    </source>
</evidence>
<dbReference type="Gene3D" id="3.40.50.10810">
    <property type="entry name" value="Tandem AAA-ATPase domain"/>
    <property type="match status" value="1"/>
</dbReference>
<dbReference type="RefSeq" id="XP_016211194.1">
    <property type="nucleotide sequence ID" value="XM_016360822.1"/>
</dbReference>
<keyword evidence="2" id="KW-0547">Nucleotide-binding</keyword>
<dbReference type="GO" id="GO:0005524">
    <property type="term" value="F:ATP binding"/>
    <property type="evidence" value="ECO:0007669"/>
    <property type="project" value="InterPro"/>
</dbReference>
<dbReference type="Pfam" id="PF26021">
    <property type="entry name" value="Ferritin_C144_05"/>
    <property type="match status" value="1"/>
</dbReference>
<keyword evidence="3 7" id="KW-0863">Zinc-finger</keyword>
<dbReference type="HOGENOM" id="CLU_001592_2_0_1"/>
<dbReference type="InterPro" id="IPR001650">
    <property type="entry name" value="Helicase_C-like"/>
</dbReference>
<dbReference type="SUPFAM" id="SSF57850">
    <property type="entry name" value="RING/U-box"/>
    <property type="match status" value="1"/>
</dbReference>
<feature type="domain" description="Helicase C-terminal" evidence="12">
    <location>
        <begin position="1246"/>
        <end position="1408"/>
    </location>
</feature>
<dbReference type="InterPro" id="IPR001841">
    <property type="entry name" value="Znf_RING"/>
</dbReference>
<dbReference type="SMART" id="SM00184">
    <property type="entry name" value="RING"/>
    <property type="match status" value="1"/>
</dbReference>
<evidence type="ECO:0008006" key="15">
    <source>
        <dbReference type="Google" id="ProtNLM"/>
    </source>
</evidence>
<dbReference type="GO" id="GO:0000209">
    <property type="term" value="P:protein polyubiquitination"/>
    <property type="evidence" value="ECO:0007669"/>
    <property type="project" value="TreeGrafter"/>
</dbReference>
<dbReference type="Gene3D" id="3.40.50.300">
    <property type="entry name" value="P-loop containing nucleotide triphosphate hydrolases"/>
    <property type="match status" value="1"/>
</dbReference>
<keyword evidence="1" id="KW-0479">Metal-binding</keyword>
<evidence type="ECO:0000259" key="11">
    <source>
        <dbReference type="PROSITE" id="PS51192"/>
    </source>
</evidence>
<evidence type="ECO:0000256" key="1">
    <source>
        <dbReference type="ARBA" id="ARBA00022723"/>
    </source>
</evidence>
<evidence type="ECO:0000256" key="9">
    <source>
        <dbReference type="SAM" id="MobiDB-lite"/>
    </source>
</evidence>
<dbReference type="InterPro" id="IPR014001">
    <property type="entry name" value="Helicase_ATP-bd"/>
</dbReference>
<keyword evidence="5" id="KW-0862">Zinc</keyword>
<dbReference type="GO" id="GO:0005634">
    <property type="term" value="C:nucleus"/>
    <property type="evidence" value="ECO:0007669"/>
    <property type="project" value="TreeGrafter"/>
</dbReference>
<dbReference type="InterPro" id="IPR027417">
    <property type="entry name" value="P-loop_NTPase"/>
</dbReference>
<evidence type="ECO:0000256" key="5">
    <source>
        <dbReference type="ARBA" id="ARBA00022833"/>
    </source>
</evidence>
<feature type="coiled-coil region" evidence="8">
    <location>
        <begin position="693"/>
        <end position="727"/>
    </location>
</feature>
<proteinExistence type="predicted"/>
<evidence type="ECO:0000259" key="10">
    <source>
        <dbReference type="PROSITE" id="PS50089"/>
    </source>
</evidence>
<dbReference type="Gene3D" id="3.30.40.10">
    <property type="entry name" value="Zinc/RING finger domain, C3HC4 (zinc finger)"/>
    <property type="match status" value="1"/>
</dbReference>
<dbReference type="CDD" id="cd18793">
    <property type="entry name" value="SF2_C_SNF"/>
    <property type="match status" value="1"/>
</dbReference>